<feature type="region of interest" description="Disordered" evidence="1">
    <location>
        <begin position="35"/>
        <end position="73"/>
    </location>
</feature>
<evidence type="ECO:0000256" key="1">
    <source>
        <dbReference type="SAM" id="MobiDB-lite"/>
    </source>
</evidence>
<proteinExistence type="predicted"/>
<feature type="region of interest" description="Disordered" evidence="1">
    <location>
        <begin position="1"/>
        <end position="21"/>
    </location>
</feature>
<gene>
    <name evidence="2" type="ORF">GPUH_LOCUS1266</name>
</gene>
<dbReference type="Proteomes" id="UP000271098">
    <property type="component" value="Unassembled WGS sequence"/>
</dbReference>
<feature type="region of interest" description="Disordered" evidence="1">
    <location>
        <begin position="149"/>
        <end position="215"/>
    </location>
</feature>
<evidence type="ECO:0000313" key="3">
    <source>
        <dbReference type="Proteomes" id="UP000271098"/>
    </source>
</evidence>
<organism evidence="2 3">
    <name type="scientific">Gongylonema pulchrum</name>
    <dbReference type="NCBI Taxonomy" id="637853"/>
    <lineage>
        <taxon>Eukaryota</taxon>
        <taxon>Metazoa</taxon>
        <taxon>Ecdysozoa</taxon>
        <taxon>Nematoda</taxon>
        <taxon>Chromadorea</taxon>
        <taxon>Rhabditida</taxon>
        <taxon>Spirurina</taxon>
        <taxon>Spiruromorpha</taxon>
        <taxon>Spiruroidea</taxon>
        <taxon>Gongylonematidae</taxon>
        <taxon>Gongylonema</taxon>
    </lineage>
</organism>
<name>A0A3P6PR69_9BILA</name>
<sequence length="247" mass="27219">MVDEEEDEEEGDDKTEDISGMEKLKSALKFFLESSSKRSSQNSQLAQAVGPAQTGSHSQQACVDPVQAHSHSGETVASIPRIVLDPETKVIGTSQMMNQSMEARVGAIPLINPNVGMEYKVVEEGPKTARPVLRSTQLSSRIFVPEALPQNSSQKWEAPPSESGTLSHAEPLKWSSKPYLKTQSIQPISSTETTQEEETRTPPYKRKGGSSTSQGSLWYVEEERKFVFQGQFPNTHLQEVVEYGHAA</sequence>
<protein>
    <submittedName>
        <fullName evidence="2">Uncharacterized protein</fullName>
    </submittedName>
</protein>
<keyword evidence="3" id="KW-1185">Reference proteome</keyword>
<feature type="compositionally biased region" description="Acidic residues" evidence="1">
    <location>
        <begin position="1"/>
        <end position="15"/>
    </location>
</feature>
<reference evidence="2 3" key="1">
    <citation type="submission" date="2018-11" db="EMBL/GenBank/DDBJ databases">
        <authorList>
            <consortium name="Pathogen Informatics"/>
        </authorList>
    </citation>
    <scope>NUCLEOTIDE SEQUENCE [LARGE SCALE GENOMIC DNA]</scope>
</reference>
<feature type="compositionally biased region" description="Polar residues" evidence="1">
    <location>
        <begin position="181"/>
        <end position="190"/>
    </location>
</feature>
<accession>A0A3P6PR69</accession>
<evidence type="ECO:0000313" key="2">
    <source>
        <dbReference type="EMBL" id="VDK29715.1"/>
    </source>
</evidence>
<dbReference type="AlphaFoldDB" id="A0A3P6PR69"/>
<dbReference type="EMBL" id="UYRT01001478">
    <property type="protein sequence ID" value="VDK29715.1"/>
    <property type="molecule type" value="Genomic_DNA"/>
</dbReference>